<reference evidence="1 2" key="1">
    <citation type="submission" date="2019-04" db="EMBL/GenBank/DDBJ databases">
        <authorList>
            <person name="Li Y."/>
            <person name="Wang J."/>
        </authorList>
    </citation>
    <scope>NUCLEOTIDE SEQUENCE [LARGE SCALE GENOMIC DNA]</scope>
    <source>
        <strain evidence="1 2">DSM 14668</strain>
    </source>
</reference>
<proteinExistence type="predicted"/>
<evidence type="ECO:0000313" key="1">
    <source>
        <dbReference type="EMBL" id="TKC99317.1"/>
    </source>
</evidence>
<dbReference type="AlphaFoldDB" id="A0A4V5PLH2"/>
<organism evidence="1 2">
    <name type="scientific">Polyangium fumosum</name>
    <dbReference type="NCBI Taxonomy" id="889272"/>
    <lineage>
        <taxon>Bacteria</taxon>
        <taxon>Pseudomonadati</taxon>
        <taxon>Myxococcota</taxon>
        <taxon>Polyangia</taxon>
        <taxon>Polyangiales</taxon>
        <taxon>Polyangiaceae</taxon>
        <taxon>Polyangium</taxon>
    </lineage>
</organism>
<dbReference type="OrthoDB" id="5509629at2"/>
<evidence type="ECO:0000313" key="2">
    <source>
        <dbReference type="Proteomes" id="UP000309215"/>
    </source>
</evidence>
<dbReference type="EMBL" id="SSMQ01000058">
    <property type="protein sequence ID" value="TKC99317.1"/>
    <property type="molecule type" value="Genomic_DNA"/>
</dbReference>
<gene>
    <name evidence="1" type="ORF">E8A74_38530</name>
</gene>
<comment type="caution">
    <text evidence="1">The sequence shown here is derived from an EMBL/GenBank/DDBJ whole genome shotgun (WGS) entry which is preliminary data.</text>
</comment>
<accession>A0A4V5PLH2</accession>
<keyword evidence="2" id="KW-1185">Reference proteome</keyword>
<name>A0A4V5PLH2_9BACT</name>
<protein>
    <submittedName>
        <fullName evidence="1">Uncharacterized protein</fullName>
    </submittedName>
</protein>
<dbReference type="RefSeq" id="WP_136934106.1">
    <property type="nucleotide sequence ID" value="NZ_SSMQ01000058.1"/>
</dbReference>
<sequence length="221" mass="22918">MILALGTHRKVLLPLALCLVACSGEDDSDAAGAAQFSVFTGRLETADAVVGLAVSDRGDVEAYVCGGITTFATHSRWFVGSLSSGSTSLEAEGLRLDLTVQGEATDITLTALDGAVHSTLAARAGAGSRSALFESPTDASCRWGVVMLDDGGAEPDIFGTWCSQTGSMYGDPPGEATEVFAQVTPVEPVDFGNTLLPVVANTPAGEQYFEVRRISDRRAAP</sequence>
<dbReference type="Proteomes" id="UP000309215">
    <property type="component" value="Unassembled WGS sequence"/>
</dbReference>